<evidence type="ECO:0000259" key="2">
    <source>
        <dbReference type="Pfam" id="PF24099"/>
    </source>
</evidence>
<organism evidence="3 4">
    <name type="scientific">Saguinus oedipus</name>
    <name type="common">Cotton-top tamarin</name>
    <name type="synonym">Oedipomidas oedipus</name>
    <dbReference type="NCBI Taxonomy" id="9490"/>
    <lineage>
        <taxon>Eukaryota</taxon>
        <taxon>Metazoa</taxon>
        <taxon>Chordata</taxon>
        <taxon>Craniata</taxon>
        <taxon>Vertebrata</taxon>
        <taxon>Euteleostomi</taxon>
        <taxon>Mammalia</taxon>
        <taxon>Eutheria</taxon>
        <taxon>Euarchontoglires</taxon>
        <taxon>Primates</taxon>
        <taxon>Haplorrhini</taxon>
        <taxon>Platyrrhini</taxon>
        <taxon>Cebidae</taxon>
        <taxon>Callitrichinae</taxon>
        <taxon>Saguinus</taxon>
    </lineage>
</organism>
<gene>
    <name evidence="3" type="ORF">P7K49_005799</name>
</gene>
<proteinExistence type="predicted"/>
<feature type="region of interest" description="Disordered" evidence="1">
    <location>
        <begin position="135"/>
        <end position="159"/>
    </location>
</feature>
<evidence type="ECO:0000313" key="4">
    <source>
        <dbReference type="Proteomes" id="UP001266305"/>
    </source>
</evidence>
<protein>
    <recommendedName>
        <fullName evidence="2">Diacylglycerol kinase theta RNA-binding domain-containing protein</fullName>
    </recommendedName>
</protein>
<dbReference type="Pfam" id="PF24099">
    <property type="entry name" value="RBD_DGKtheta"/>
    <property type="match status" value="1"/>
</dbReference>
<dbReference type="InterPro" id="IPR056392">
    <property type="entry name" value="DGKtheta_RBD"/>
</dbReference>
<keyword evidence="4" id="KW-1185">Reference proteome</keyword>
<evidence type="ECO:0000256" key="1">
    <source>
        <dbReference type="SAM" id="MobiDB-lite"/>
    </source>
</evidence>
<dbReference type="EMBL" id="JASSZA010000003">
    <property type="protein sequence ID" value="KAK2115173.1"/>
    <property type="molecule type" value="Genomic_DNA"/>
</dbReference>
<reference evidence="3 4" key="1">
    <citation type="submission" date="2023-05" db="EMBL/GenBank/DDBJ databases">
        <title>B98-5 Cell Line De Novo Hybrid Assembly: An Optical Mapping Approach.</title>
        <authorList>
            <person name="Kananen K."/>
            <person name="Auerbach J.A."/>
            <person name="Kautto E."/>
            <person name="Blachly J.S."/>
        </authorList>
    </citation>
    <scope>NUCLEOTIDE SEQUENCE [LARGE SCALE GENOMIC DNA]</scope>
    <source>
        <strain evidence="3">B95-8</strain>
        <tissue evidence="3">Cell line</tissue>
    </source>
</reference>
<feature type="region of interest" description="Disordered" evidence="1">
    <location>
        <begin position="63"/>
        <end position="90"/>
    </location>
</feature>
<name>A0ABQ9W0J9_SAGOE</name>
<feature type="domain" description="Diacylglycerol kinase theta RNA-binding" evidence="2">
    <location>
        <begin position="11"/>
        <end position="49"/>
    </location>
</feature>
<accession>A0ABQ9W0J9</accession>
<comment type="caution">
    <text evidence="3">The sequence shown here is derived from an EMBL/GenBank/DDBJ whole genome shotgun (WGS) entry which is preliminary data.</text>
</comment>
<evidence type="ECO:0000313" key="3">
    <source>
        <dbReference type="EMBL" id="KAK2115173.1"/>
    </source>
</evidence>
<dbReference type="Proteomes" id="UP001266305">
    <property type="component" value="Unassembled WGS sequence"/>
</dbReference>
<sequence length="159" mass="16646">MGQAPPESWAAATGAVVLDVACFVEAERLYATLKDTAVRGRLLTALVLPDLLVSEWPSRLFTHPRGGQREAGSAGAQSPQPDPLFVSAVSSSSSLGARRCHPFVPHNSRRTLASFTPLIQGPEVRGSALIRGCPVGDTSSVGPDGARPSFRATPEASTQ</sequence>